<dbReference type="KEGG" id="nwa:Nwat_0072"/>
<dbReference type="AlphaFoldDB" id="D8K864"/>
<dbReference type="InterPro" id="IPR031807">
    <property type="entry name" value="HicB-like"/>
</dbReference>
<reference evidence="3 4" key="1">
    <citation type="submission" date="2010-06" db="EMBL/GenBank/DDBJ databases">
        <title>Complete sequence of chromosome of Nitrosococcus watsoni C-113.</title>
        <authorList>
            <consortium name="US DOE Joint Genome Institute"/>
            <person name="Lucas S."/>
            <person name="Copeland A."/>
            <person name="Lapidus A."/>
            <person name="Cheng J.-F."/>
            <person name="Bruce D."/>
            <person name="Goodwin L."/>
            <person name="Pitluck S."/>
            <person name="Malfatti S.A."/>
            <person name="Chain P.S.G."/>
            <person name="Land M."/>
            <person name="Hauser L."/>
            <person name="Kyrpides N."/>
            <person name="Ivanova N."/>
            <person name="Cambell M.A."/>
            <person name="Heidelberg J.F."/>
            <person name="Klotz M.G."/>
            <person name="Woyke T."/>
        </authorList>
    </citation>
    <scope>NUCLEOTIDE SEQUENCE [LARGE SCALE GENOMIC DNA]</scope>
    <source>
        <strain evidence="3 4">C-113</strain>
    </source>
</reference>
<dbReference type="Proteomes" id="UP000000393">
    <property type="component" value="Chromosome"/>
</dbReference>
<dbReference type="STRING" id="105559.Nwat_0072"/>
<dbReference type="OrthoDB" id="9807959at2"/>
<evidence type="ECO:0000259" key="2">
    <source>
        <dbReference type="Pfam" id="PF15919"/>
    </source>
</evidence>
<dbReference type="InterPro" id="IPR035069">
    <property type="entry name" value="TTHA1013/TTHA0281-like"/>
</dbReference>
<dbReference type="InterPro" id="IPR051404">
    <property type="entry name" value="TA_system_antitoxin"/>
</dbReference>
<feature type="compositionally biased region" description="Polar residues" evidence="1">
    <location>
        <begin position="60"/>
        <end position="71"/>
    </location>
</feature>
<evidence type="ECO:0000256" key="1">
    <source>
        <dbReference type="SAM" id="MobiDB-lite"/>
    </source>
</evidence>
<feature type="domain" description="HicB-like antitoxin of toxin-antitoxin system" evidence="2">
    <location>
        <begin position="3"/>
        <end position="63"/>
    </location>
</feature>
<evidence type="ECO:0000313" key="3">
    <source>
        <dbReference type="EMBL" id="ADJ27059.1"/>
    </source>
</evidence>
<dbReference type="eggNOG" id="COG1598">
    <property type="taxonomic scope" value="Bacteria"/>
</dbReference>
<gene>
    <name evidence="3" type="ordered locus">Nwat_0072</name>
</gene>
<dbReference type="PANTHER" id="PTHR34504">
    <property type="entry name" value="ANTITOXIN HICB"/>
    <property type="match status" value="1"/>
</dbReference>
<dbReference type="RefSeq" id="WP_013219171.1">
    <property type="nucleotide sequence ID" value="NC_014315.1"/>
</dbReference>
<dbReference type="Pfam" id="PF15919">
    <property type="entry name" value="HicB_lk_antitox"/>
    <property type="match status" value="1"/>
</dbReference>
<feature type="region of interest" description="Disordered" evidence="1">
    <location>
        <begin position="51"/>
        <end position="71"/>
    </location>
</feature>
<dbReference type="PANTHER" id="PTHR34504:SF2">
    <property type="entry name" value="UPF0150 PROTEIN SSL0259"/>
    <property type="match status" value="1"/>
</dbReference>
<evidence type="ECO:0000313" key="4">
    <source>
        <dbReference type="Proteomes" id="UP000000393"/>
    </source>
</evidence>
<sequence>MKYMVVIEEGPTSWGAYVPDLPGCVVAGESRQEVMDLIHEAIEFHLDGLKEDGEPLPAPHSSSEFVEVSTA</sequence>
<name>D8K864_NITWC</name>
<keyword evidence="4" id="KW-1185">Reference proteome</keyword>
<accession>D8K864</accession>
<protein>
    <recommendedName>
        <fullName evidence="2">HicB-like antitoxin of toxin-antitoxin system domain-containing protein</fullName>
    </recommendedName>
</protein>
<dbReference type="HOGENOM" id="CLU_114047_2_2_6"/>
<organism evidence="3 4">
    <name type="scientific">Nitrosococcus watsoni (strain C-113)</name>
    <dbReference type="NCBI Taxonomy" id="105559"/>
    <lineage>
        <taxon>Bacteria</taxon>
        <taxon>Pseudomonadati</taxon>
        <taxon>Pseudomonadota</taxon>
        <taxon>Gammaproteobacteria</taxon>
        <taxon>Chromatiales</taxon>
        <taxon>Chromatiaceae</taxon>
        <taxon>Nitrosococcus</taxon>
    </lineage>
</organism>
<dbReference type="SUPFAM" id="SSF143100">
    <property type="entry name" value="TTHA1013/TTHA0281-like"/>
    <property type="match status" value="1"/>
</dbReference>
<dbReference type="EMBL" id="CP002086">
    <property type="protein sequence ID" value="ADJ27059.1"/>
    <property type="molecule type" value="Genomic_DNA"/>
</dbReference>
<dbReference type="Gene3D" id="3.30.160.250">
    <property type="match status" value="1"/>
</dbReference>
<proteinExistence type="predicted"/>